<dbReference type="GO" id="GO:0003676">
    <property type="term" value="F:nucleic acid binding"/>
    <property type="evidence" value="ECO:0007669"/>
    <property type="project" value="InterPro"/>
</dbReference>
<dbReference type="InterPro" id="IPR011856">
    <property type="entry name" value="tRNA_endonuc-like_dom_sf"/>
</dbReference>
<evidence type="ECO:0000313" key="1">
    <source>
        <dbReference type="EMBL" id="OGZ16383.1"/>
    </source>
</evidence>
<dbReference type="InterPro" id="IPR011335">
    <property type="entry name" value="Restrct_endonuc-II-like"/>
</dbReference>
<dbReference type="AlphaFoldDB" id="A0A1G2DS73"/>
<comment type="caution">
    <text evidence="1">The sequence shown here is derived from an EMBL/GenBank/DDBJ whole genome shotgun (WGS) entry which is preliminary data.</text>
</comment>
<dbReference type="SUPFAM" id="SSF52980">
    <property type="entry name" value="Restriction endonuclease-like"/>
    <property type="match status" value="1"/>
</dbReference>
<protein>
    <recommendedName>
        <fullName evidence="3">Aspartate ammonia-lyase</fullName>
    </recommendedName>
</protein>
<accession>A0A1G2DS73</accession>
<evidence type="ECO:0000313" key="2">
    <source>
        <dbReference type="Proteomes" id="UP000178472"/>
    </source>
</evidence>
<proteinExistence type="predicted"/>
<dbReference type="Proteomes" id="UP000178472">
    <property type="component" value="Unassembled WGS sequence"/>
</dbReference>
<organism evidence="1 2">
    <name type="scientific">Candidatus Lloydbacteria bacterium RIFCSPLOWO2_12_FULL_51_9</name>
    <dbReference type="NCBI Taxonomy" id="1798669"/>
    <lineage>
        <taxon>Bacteria</taxon>
        <taxon>Candidatus Lloydiibacteriota</taxon>
    </lineage>
</organism>
<dbReference type="Gene3D" id="3.40.1350.10">
    <property type="match status" value="1"/>
</dbReference>
<dbReference type="EMBL" id="MHLT01000035">
    <property type="protein sequence ID" value="OGZ16383.1"/>
    <property type="molecule type" value="Genomic_DNA"/>
</dbReference>
<reference evidence="1 2" key="1">
    <citation type="journal article" date="2016" name="Nat. Commun.">
        <title>Thousands of microbial genomes shed light on interconnected biogeochemical processes in an aquifer system.</title>
        <authorList>
            <person name="Anantharaman K."/>
            <person name="Brown C.T."/>
            <person name="Hug L.A."/>
            <person name="Sharon I."/>
            <person name="Castelle C.J."/>
            <person name="Probst A.J."/>
            <person name="Thomas B.C."/>
            <person name="Singh A."/>
            <person name="Wilkins M.J."/>
            <person name="Karaoz U."/>
            <person name="Brodie E.L."/>
            <person name="Williams K.H."/>
            <person name="Hubbard S.S."/>
            <person name="Banfield J.F."/>
        </authorList>
    </citation>
    <scope>NUCLEOTIDE SEQUENCE [LARGE SCALE GENOMIC DNA]</scope>
</reference>
<gene>
    <name evidence="1" type="ORF">A3G11_01245</name>
</gene>
<evidence type="ECO:0008006" key="3">
    <source>
        <dbReference type="Google" id="ProtNLM"/>
    </source>
</evidence>
<name>A0A1G2DS73_9BACT</name>
<sequence length="166" mass="19165">MKEITNLKLGGTIFSGIAGEYFVAAELSRRGYIASLTLRNTPDVDILASNGERTVKIQVKTRRTDKTNGWNFGGKELIHKKEWSNMFYVLVEISSDPIAGAVGYYIIPKNELNEIVEKNFREWLKGTNLRNGQPRKSKVRMFIPRELSDFPVQEYKDRWDKLFETD</sequence>